<evidence type="ECO:0000256" key="2">
    <source>
        <dbReference type="ARBA" id="ARBA00022475"/>
    </source>
</evidence>
<name>A0A0N0XM84_9NEIS</name>
<dbReference type="InterPro" id="IPR004960">
    <property type="entry name" value="LipA_acyltrans"/>
</dbReference>
<keyword evidence="9" id="KW-1185">Reference proteome</keyword>
<reference evidence="8 9" key="1">
    <citation type="submission" date="2015-07" db="EMBL/GenBank/DDBJ databases">
        <title>Draft genome sequence of the Amantichitinum ursilacus IGB-41, a new chitin-degrading bacterium.</title>
        <authorList>
            <person name="Kirstahler P."/>
            <person name="Guenther M."/>
            <person name="Grumaz C."/>
            <person name="Rupp S."/>
            <person name="Zibek S."/>
            <person name="Sohn K."/>
        </authorList>
    </citation>
    <scope>NUCLEOTIDE SEQUENCE [LARGE SCALE GENOMIC DNA]</scope>
    <source>
        <strain evidence="8 9">IGB-41</strain>
    </source>
</reference>
<keyword evidence="7" id="KW-0812">Transmembrane</keyword>
<dbReference type="GO" id="GO:0016746">
    <property type="term" value="F:acyltransferase activity"/>
    <property type="evidence" value="ECO:0007669"/>
    <property type="project" value="UniProtKB-KW"/>
</dbReference>
<evidence type="ECO:0000256" key="4">
    <source>
        <dbReference type="ARBA" id="ARBA00022679"/>
    </source>
</evidence>
<dbReference type="GO" id="GO:0009247">
    <property type="term" value="P:glycolipid biosynthetic process"/>
    <property type="evidence" value="ECO:0007669"/>
    <property type="project" value="UniProtKB-ARBA"/>
</dbReference>
<keyword evidence="3" id="KW-0997">Cell inner membrane</keyword>
<dbReference type="EC" id="2.3.1.-" evidence="8"/>
<keyword evidence="6 8" id="KW-0012">Acyltransferase</keyword>
<evidence type="ECO:0000313" key="8">
    <source>
        <dbReference type="EMBL" id="KPC53966.1"/>
    </source>
</evidence>
<dbReference type="CDD" id="cd07984">
    <property type="entry name" value="LPLAT_LABLAT-like"/>
    <property type="match status" value="1"/>
</dbReference>
<evidence type="ECO:0000256" key="7">
    <source>
        <dbReference type="SAM" id="Phobius"/>
    </source>
</evidence>
<protein>
    <submittedName>
        <fullName evidence="8">Lipid A biosynthesis lauroyl acyltransferase</fullName>
        <ecNumber evidence="8">2.3.1.-</ecNumber>
    </submittedName>
</protein>
<evidence type="ECO:0000256" key="1">
    <source>
        <dbReference type="ARBA" id="ARBA00004533"/>
    </source>
</evidence>
<dbReference type="PIRSF" id="PIRSF026649">
    <property type="entry name" value="MsbB"/>
    <property type="match status" value="1"/>
</dbReference>
<dbReference type="Pfam" id="PF03279">
    <property type="entry name" value="Lip_A_acyltrans"/>
    <property type="match status" value="1"/>
</dbReference>
<dbReference type="NCBIfam" id="NF006487">
    <property type="entry name" value="PRK08905.1"/>
    <property type="match status" value="1"/>
</dbReference>
<dbReference type="PATRIC" id="fig|857265.3.peg.1011"/>
<evidence type="ECO:0000256" key="5">
    <source>
        <dbReference type="ARBA" id="ARBA00023136"/>
    </source>
</evidence>
<accession>A0A0N0XM84</accession>
<evidence type="ECO:0000313" key="9">
    <source>
        <dbReference type="Proteomes" id="UP000037939"/>
    </source>
</evidence>
<proteinExistence type="predicted"/>
<dbReference type="STRING" id="857265.WG78_04935"/>
<comment type="caution">
    <text evidence="8">The sequence shown here is derived from an EMBL/GenBank/DDBJ whole genome shotgun (WGS) entry which is preliminary data.</text>
</comment>
<keyword evidence="7" id="KW-1133">Transmembrane helix</keyword>
<keyword evidence="4 8" id="KW-0808">Transferase</keyword>
<comment type="subcellular location">
    <subcellularLocation>
        <location evidence="1">Cell inner membrane</location>
    </subcellularLocation>
</comment>
<sequence length="289" mass="32298">MLVRLFRPLAYIPLCVLQAAGIVLGWIAWWTSGTYRQRLDANSARAARFAGLDYIRLRKSSIAEHGKGAMELLAAWLRHAKDVAAMVKRVDGWEHVEAALAQPRPVIYVSPHLGAIEVCGIYISMNTPRIMAALYRPPKLKWLEPLMLASRDRERGRAAPANAQGVRLLLKTLKEKQSVYILPDQAPGGGEGVWAPFFGQKAYTMTLLPRIARNSDAIVLFCFAERLSWGRGYAMHIRPMQGEFTGDALADATVLNRNLELTILQAPTQYLWSYNRYKRPAGAPAPESE</sequence>
<keyword evidence="2" id="KW-1003">Cell membrane</keyword>
<dbReference type="OrthoDB" id="9803456at2"/>
<dbReference type="GO" id="GO:0005886">
    <property type="term" value="C:plasma membrane"/>
    <property type="evidence" value="ECO:0007669"/>
    <property type="project" value="UniProtKB-SubCell"/>
</dbReference>
<keyword evidence="5 7" id="KW-0472">Membrane</keyword>
<organism evidence="8 9">
    <name type="scientific">Amantichitinum ursilacus</name>
    <dbReference type="NCBI Taxonomy" id="857265"/>
    <lineage>
        <taxon>Bacteria</taxon>
        <taxon>Pseudomonadati</taxon>
        <taxon>Pseudomonadota</taxon>
        <taxon>Betaproteobacteria</taxon>
        <taxon>Neisseriales</taxon>
        <taxon>Chitinibacteraceae</taxon>
        <taxon>Amantichitinum</taxon>
    </lineage>
</organism>
<dbReference type="EMBL" id="LAQT01000003">
    <property type="protein sequence ID" value="KPC53966.1"/>
    <property type="molecule type" value="Genomic_DNA"/>
</dbReference>
<gene>
    <name evidence="8" type="primary">htrB_1</name>
    <name evidence="8" type="ORF">WG78_04935</name>
</gene>
<dbReference type="PANTHER" id="PTHR30606">
    <property type="entry name" value="LIPID A BIOSYNTHESIS LAUROYL ACYLTRANSFERASE"/>
    <property type="match status" value="1"/>
</dbReference>
<evidence type="ECO:0000256" key="3">
    <source>
        <dbReference type="ARBA" id="ARBA00022519"/>
    </source>
</evidence>
<feature type="transmembrane region" description="Helical" evidence="7">
    <location>
        <begin position="9"/>
        <end position="30"/>
    </location>
</feature>
<evidence type="ECO:0000256" key="6">
    <source>
        <dbReference type="ARBA" id="ARBA00023315"/>
    </source>
</evidence>
<dbReference type="Proteomes" id="UP000037939">
    <property type="component" value="Unassembled WGS sequence"/>
</dbReference>
<dbReference type="AlphaFoldDB" id="A0A0N0XM84"/>
<dbReference type="PANTHER" id="PTHR30606:SF10">
    <property type="entry name" value="PHOSPHATIDYLINOSITOL MANNOSIDE ACYLTRANSFERASE"/>
    <property type="match status" value="1"/>
</dbReference>